<dbReference type="Proteomes" id="UP001201980">
    <property type="component" value="Unassembled WGS sequence"/>
</dbReference>
<feature type="region of interest" description="Disordered" evidence="1">
    <location>
        <begin position="1"/>
        <end position="77"/>
    </location>
</feature>
<gene>
    <name evidence="3" type="ORF">MKZ38_003856</name>
</gene>
<feature type="transmembrane region" description="Helical" evidence="2">
    <location>
        <begin position="116"/>
        <end position="136"/>
    </location>
</feature>
<feature type="compositionally biased region" description="Polar residues" evidence="1">
    <location>
        <begin position="669"/>
        <end position="683"/>
    </location>
</feature>
<dbReference type="AlphaFoldDB" id="A0AAD5WRF5"/>
<accession>A0AAD5WRF5</accession>
<protein>
    <submittedName>
        <fullName evidence="3">Uncharacterized protein</fullName>
    </submittedName>
</protein>
<feature type="compositionally biased region" description="Low complexity" evidence="1">
    <location>
        <begin position="42"/>
        <end position="77"/>
    </location>
</feature>
<dbReference type="PANTHER" id="PTHR35041">
    <property type="entry name" value="MEDIATOR OF RNA POLYMERASE II TRANSCRIPTION SUBUNIT 1"/>
    <property type="match status" value="1"/>
</dbReference>
<comment type="caution">
    <text evidence="3">The sequence shown here is derived from an EMBL/GenBank/DDBJ whole genome shotgun (WGS) entry which is preliminary data.</text>
</comment>
<dbReference type="PANTHER" id="PTHR35041:SF6">
    <property type="entry name" value="FORMYLMETHIONINE DEFORMYLASE-LIKE PROTEIN-RELATED"/>
    <property type="match status" value="1"/>
</dbReference>
<feature type="transmembrane region" description="Helical" evidence="2">
    <location>
        <begin position="225"/>
        <end position="245"/>
    </location>
</feature>
<keyword evidence="2" id="KW-0472">Membrane</keyword>
<evidence type="ECO:0000256" key="2">
    <source>
        <dbReference type="SAM" id="Phobius"/>
    </source>
</evidence>
<keyword evidence="2" id="KW-1133">Transmembrane helix</keyword>
<keyword evidence="4" id="KW-1185">Reference proteome</keyword>
<sequence>MAQPIFQSPRLEIPASRINSPLHDAEPGPWDEAPPERRPLHSARTLSASTSTTSAPATHRGSRSSISPRLPSLPSPRLGERAATWKQQFQQITKGSEVGKAYKFEPRHIHRTKAPLLMTVFFLVGLGMSIGHWVYYPGLSSAIVGDAAAQEDKIRFGTAFSFIAQIALTGAVWIAYTQWLWRTIRSTTDGLSVNCLNKGFNADTSPWSLLSGETMRKFKVGSMMAAVAWSLILPPFFTPATLFAVPSTSATEVVQQVPYLDIADSGDPGKYSYSPPLVTGTNKDQDTTRALVGPRTIISLLTAATASSGHILQLPAPSNRSSYAVKFCAPIVQCSDASTSQKDLIQDLLEEKMSLTHIGTAREDGDAYWGFQASEGSNQLWMTFLKYVELEDGAKTSDMERMYQTCQLYNSSYHLDWEWDHALQSVQGSYEILDAIDFPVDEYPEPSNLWQHAYSAIFWAVADEVVGSIYSPAQFDVIQTAIRSNSLLGSSSLDVYFDLDERKELYSDDVLAGKSPSAATPSPTNELSFNVTVSLMHNSLLTANTKAIVTHEQDVNCYGCSCAGLFVPYALSNSLTFVIVVLGLFSSLKDGVMPDKKFQDIIVTAEGIVILARDGGVVLTLDIVDGEAILRRGSEGGPRRKSTAKRWLSERKARIRRGRMKEEDRGSRGSASALQTNKPRWES</sequence>
<evidence type="ECO:0000313" key="3">
    <source>
        <dbReference type="EMBL" id="KAJ2898506.1"/>
    </source>
</evidence>
<reference evidence="3" key="1">
    <citation type="submission" date="2022-07" db="EMBL/GenBank/DDBJ databases">
        <title>Draft genome sequence of Zalerion maritima ATCC 34329, a (micro)plastics degrading marine fungus.</title>
        <authorList>
            <person name="Paco A."/>
            <person name="Goncalves M.F.M."/>
            <person name="Rocha-Santos T.A.P."/>
            <person name="Alves A."/>
        </authorList>
    </citation>
    <scope>NUCLEOTIDE SEQUENCE</scope>
    <source>
        <strain evidence="3">ATCC 34329</strain>
    </source>
</reference>
<feature type="region of interest" description="Disordered" evidence="1">
    <location>
        <begin position="634"/>
        <end position="683"/>
    </location>
</feature>
<evidence type="ECO:0000256" key="1">
    <source>
        <dbReference type="SAM" id="MobiDB-lite"/>
    </source>
</evidence>
<feature type="transmembrane region" description="Helical" evidence="2">
    <location>
        <begin position="156"/>
        <end position="176"/>
    </location>
</feature>
<evidence type="ECO:0000313" key="4">
    <source>
        <dbReference type="Proteomes" id="UP001201980"/>
    </source>
</evidence>
<dbReference type="EMBL" id="JAKWBI020000228">
    <property type="protein sequence ID" value="KAJ2898506.1"/>
    <property type="molecule type" value="Genomic_DNA"/>
</dbReference>
<organism evidence="3 4">
    <name type="scientific">Zalerion maritima</name>
    <dbReference type="NCBI Taxonomy" id="339359"/>
    <lineage>
        <taxon>Eukaryota</taxon>
        <taxon>Fungi</taxon>
        <taxon>Dikarya</taxon>
        <taxon>Ascomycota</taxon>
        <taxon>Pezizomycotina</taxon>
        <taxon>Sordariomycetes</taxon>
        <taxon>Lulworthiomycetidae</taxon>
        <taxon>Lulworthiales</taxon>
        <taxon>Lulworthiaceae</taxon>
        <taxon>Zalerion</taxon>
    </lineage>
</organism>
<name>A0AAD5WRF5_9PEZI</name>
<proteinExistence type="predicted"/>
<keyword evidence="2" id="KW-0812">Transmembrane</keyword>